<feature type="domain" description="SHSP" evidence="3">
    <location>
        <begin position="114"/>
        <end position="202"/>
    </location>
</feature>
<dbReference type="InterPro" id="IPR008978">
    <property type="entry name" value="HSP20-like_chaperone"/>
</dbReference>
<dbReference type="Pfam" id="PF00011">
    <property type="entry name" value="HSP20"/>
    <property type="match status" value="1"/>
</dbReference>
<comment type="caution">
    <text evidence="4">The sequence shown here is derived from an EMBL/GenBank/DDBJ whole genome shotgun (WGS) entry which is preliminary data.</text>
</comment>
<dbReference type="AlphaFoldDB" id="A0A2H0UVT1"/>
<dbReference type="EMBL" id="PFAV01000066">
    <property type="protein sequence ID" value="PIR90942.1"/>
    <property type="molecule type" value="Genomic_DNA"/>
</dbReference>
<organism evidence="4 5">
    <name type="scientific">bacterium (Candidatus Gribaldobacteria) CG10_big_fil_rev_8_21_14_0_10_41_12</name>
    <dbReference type="NCBI Taxonomy" id="2014277"/>
    <lineage>
        <taxon>Bacteria</taxon>
        <taxon>Candidatus Gribaldobacteria</taxon>
    </lineage>
</organism>
<dbReference type="CDD" id="cd06464">
    <property type="entry name" value="ACD_sHsps-like"/>
    <property type="match status" value="1"/>
</dbReference>
<evidence type="ECO:0000313" key="5">
    <source>
        <dbReference type="Proteomes" id="UP000228906"/>
    </source>
</evidence>
<evidence type="ECO:0000256" key="2">
    <source>
        <dbReference type="RuleBase" id="RU003616"/>
    </source>
</evidence>
<proteinExistence type="inferred from homology"/>
<comment type="similarity">
    <text evidence="1 2">Belongs to the small heat shock protein (HSP20) family.</text>
</comment>
<dbReference type="Proteomes" id="UP000228906">
    <property type="component" value="Unassembled WGS sequence"/>
</dbReference>
<evidence type="ECO:0000259" key="3">
    <source>
        <dbReference type="PROSITE" id="PS01031"/>
    </source>
</evidence>
<evidence type="ECO:0000313" key="4">
    <source>
        <dbReference type="EMBL" id="PIR90942.1"/>
    </source>
</evidence>
<dbReference type="PROSITE" id="PS01031">
    <property type="entry name" value="SHSP"/>
    <property type="match status" value="1"/>
</dbReference>
<dbReference type="SUPFAM" id="SSF49764">
    <property type="entry name" value="HSP20-like chaperones"/>
    <property type="match status" value="1"/>
</dbReference>
<gene>
    <name evidence="4" type="ORF">COU03_03600</name>
</gene>
<sequence length="202" mass="22426">MIKKHKFEKKKQTDQAREQLKALEDLPLVGGFVKGLEKFIDIAEKVEEAGGEIRKEGEIKGLGSRPEAKGIYGFSIRTGIGGRPQVQTFGNIRPVGRRVGKKPAKGWSASGGEVRVTETREPMVDVFDEKDHILIIAELPGVSEDSIILDIKGDILTLEAGDEKRKYSKEILLPAKVDFGSKEESFKNGILEVKIKKLKRET</sequence>
<dbReference type="InterPro" id="IPR002068">
    <property type="entry name" value="A-crystallin/Hsp20_dom"/>
</dbReference>
<protein>
    <submittedName>
        <fullName evidence="4">Heat-shock protein Hsp20</fullName>
    </submittedName>
</protein>
<dbReference type="Gene3D" id="2.60.40.790">
    <property type="match status" value="1"/>
</dbReference>
<accession>A0A2H0UVT1</accession>
<name>A0A2H0UVT1_9BACT</name>
<evidence type="ECO:0000256" key="1">
    <source>
        <dbReference type="PROSITE-ProRule" id="PRU00285"/>
    </source>
</evidence>
<reference evidence="5" key="1">
    <citation type="submission" date="2017-09" db="EMBL/GenBank/DDBJ databases">
        <title>Depth-based differentiation of microbial function through sediment-hosted aquifers and enrichment of novel symbionts in the deep terrestrial subsurface.</title>
        <authorList>
            <person name="Probst A.J."/>
            <person name="Ladd B."/>
            <person name="Jarett J.K."/>
            <person name="Geller-Mcgrath D.E."/>
            <person name="Sieber C.M.K."/>
            <person name="Emerson J.B."/>
            <person name="Anantharaman K."/>
            <person name="Thomas B.C."/>
            <person name="Malmstrom R."/>
            <person name="Stieglmeier M."/>
            <person name="Klingl A."/>
            <person name="Woyke T."/>
            <person name="Ryan C.M."/>
            <person name="Banfield J.F."/>
        </authorList>
    </citation>
    <scope>NUCLEOTIDE SEQUENCE [LARGE SCALE GENOMIC DNA]</scope>
</reference>